<dbReference type="InterPro" id="IPR013783">
    <property type="entry name" value="Ig-like_fold"/>
</dbReference>
<dbReference type="InterPro" id="IPR013320">
    <property type="entry name" value="ConA-like_dom_sf"/>
</dbReference>
<feature type="region of interest" description="Disordered" evidence="3">
    <location>
        <begin position="22"/>
        <end position="58"/>
    </location>
</feature>
<dbReference type="InterPro" id="IPR003961">
    <property type="entry name" value="FN3_dom"/>
</dbReference>
<dbReference type="GO" id="GO:0004553">
    <property type="term" value="F:hydrolase activity, hydrolyzing O-glycosyl compounds"/>
    <property type="evidence" value="ECO:0007669"/>
    <property type="project" value="UniProtKB-ARBA"/>
</dbReference>
<evidence type="ECO:0000313" key="6">
    <source>
        <dbReference type="Proteomes" id="UP000585050"/>
    </source>
</evidence>
<feature type="domain" description="Fibronectin type-III" evidence="4">
    <location>
        <begin position="71"/>
        <end position="164"/>
    </location>
</feature>
<comment type="caution">
    <text evidence="5">The sequence shown here is derived from an EMBL/GenBank/DDBJ whole genome shotgun (WGS) entry which is preliminary data.</text>
</comment>
<protein>
    <recommendedName>
        <fullName evidence="4">Fibronectin type-III domain-containing protein</fullName>
    </recommendedName>
</protein>
<keyword evidence="2" id="KW-1015">Disulfide bond</keyword>
<evidence type="ECO:0000256" key="1">
    <source>
        <dbReference type="ARBA" id="ARBA00022729"/>
    </source>
</evidence>
<gene>
    <name evidence="5" type="ORF">HGP29_22860</name>
</gene>
<evidence type="ECO:0000259" key="4">
    <source>
        <dbReference type="PROSITE" id="PS50853"/>
    </source>
</evidence>
<evidence type="ECO:0000313" key="5">
    <source>
        <dbReference type="EMBL" id="NLR94061.1"/>
    </source>
</evidence>
<dbReference type="CDD" id="cd00063">
    <property type="entry name" value="FN3"/>
    <property type="match status" value="1"/>
</dbReference>
<dbReference type="EMBL" id="JABAIL010000009">
    <property type="protein sequence ID" value="NLR94061.1"/>
    <property type="molecule type" value="Genomic_DNA"/>
</dbReference>
<dbReference type="SUPFAM" id="SSF49265">
    <property type="entry name" value="Fibronectin type III"/>
    <property type="match status" value="1"/>
</dbReference>
<name>A0A7X8SPM0_9BACT</name>
<dbReference type="PROSITE" id="PS50853">
    <property type="entry name" value="FN3"/>
    <property type="match status" value="1"/>
</dbReference>
<keyword evidence="6" id="KW-1185">Reference proteome</keyword>
<dbReference type="PROSITE" id="PS51257">
    <property type="entry name" value="PROKAR_LIPOPROTEIN"/>
    <property type="match status" value="1"/>
</dbReference>
<evidence type="ECO:0000256" key="2">
    <source>
        <dbReference type="ARBA" id="ARBA00023157"/>
    </source>
</evidence>
<dbReference type="Gene3D" id="2.60.120.200">
    <property type="match status" value="1"/>
</dbReference>
<reference evidence="5 6" key="1">
    <citation type="submission" date="2020-04" db="EMBL/GenBank/DDBJ databases">
        <title>Flammeovirga sp. SR4, a novel species isolated from seawater.</title>
        <authorList>
            <person name="Wang X."/>
        </authorList>
    </citation>
    <scope>NUCLEOTIDE SEQUENCE [LARGE SCALE GENOMIC DNA]</scope>
    <source>
        <strain evidence="5 6">SR4</strain>
    </source>
</reference>
<accession>A0A7X8SPM0</accession>
<dbReference type="InterPro" id="IPR006558">
    <property type="entry name" value="LamG-like"/>
</dbReference>
<dbReference type="SMART" id="SM00560">
    <property type="entry name" value="LamGL"/>
    <property type="match status" value="1"/>
</dbReference>
<dbReference type="Proteomes" id="UP000585050">
    <property type="component" value="Unassembled WGS sequence"/>
</dbReference>
<dbReference type="InterPro" id="IPR036116">
    <property type="entry name" value="FN3_sf"/>
</dbReference>
<dbReference type="AlphaFoldDB" id="A0A7X8SPM0"/>
<dbReference type="SUPFAM" id="SSF49899">
    <property type="entry name" value="Concanavalin A-like lectins/glucanases"/>
    <property type="match status" value="1"/>
</dbReference>
<dbReference type="Pfam" id="PF13385">
    <property type="entry name" value="Laminin_G_3"/>
    <property type="match status" value="1"/>
</dbReference>
<sequence length="383" mass="43461">MKQHFLFLLIIAFATSCGLNPDQVKTLTSPPTDDARDTINVESEPILPPTDEVEDTTDVEPEPIEGIQLVSPSNAQAHLTFDKEVQLTWTAEKIDLTYEIFLWKSSEEMPEEPLVSGLQDAFFVITDLEENTEYSWLVKGNDEANYLISNPSVFITSNVSLKSVFERKVMGLSFNNSVEEDDNLYEVEDHNTSFTNDRFGNTNSAFNGSDAIETGTAAIISYHENLNPGNMTVSVWVRPTDLSNVGWIYSMQRWEGFSMKRESDGRIKNMYFHETSNWGAVDFFTDEIEFEQWTNITITVDGLVRKVYYNGEKVDEIEALGPVHFNAGVGSNLIIGAQVENDNTNLQESFNGGIDDFRIFKEAMTDEEVKTFYNYESNYNPYL</sequence>
<dbReference type="GO" id="GO:0005975">
    <property type="term" value="P:carbohydrate metabolic process"/>
    <property type="evidence" value="ECO:0007669"/>
    <property type="project" value="UniProtKB-ARBA"/>
</dbReference>
<dbReference type="Gene3D" id="2.60.40.10">
    <property type="entry name" value="Immunoglobulins"/>
    <property type="match status" value="1"/>
</dbReference>
<evidence type="ECO:0000256" key="3">
    <source>
        <dbReference type="SAM" id="MobiDB-lite"/>
    </source>
</evidence>
<dbReference type="RefSeq" id="WP_168884773.1">
    <property type="nucleotide sequence ID" value="NZ_JABAIL010000009.1"/>
</dbReference>
<keyword evidence="1" id="KW-0732">Signal</keyword>
<organism evidence="5 6">
    <name type="scientific">Flammeovirga agarivorans</name>
    <dbReference type="NCBI Taxonomy" id="2726742"/>
    <lineage>
        <taxon>Bacteria</taxon>
        <taxon>Pseudomonadati</taxon>
        <taxon>Bacteroidota</taxon>
        <taxon>Cytophagia</taxon>
        <taxon>Cytophagales</taxon>
        <taxon>Flammeovirgaceae</taxon>
        <taxon>Flammeovirga</taxon>
    </lineage>
</organism>
<proteinExistence type="predicted"/>